<sequence length="113" mass="11938">MTPEQLQQLIEEHVRISAEIAALTARLDAITDQLRKLPEGKHPTSAGVVTVTPPARRFNPSLAAQILPEHLVAACSEQTIVAAKAKQMLPPALYAQCSAPAASAKPGVRVKAA</sequence>
<organism evidence="1">
    <name type="scientific">Dulem virus 32</name>
    <dbReference type="NCBI Taxonomy" id="3145750"/>
    <lineage>
        <taxon>Viruses</taxon>
        <taxon>Duplodnaviria</taxon>
        <taxon>Heunggongvirae</taxon>
        <taxon>Uroviricota</taxon>
        <taxon>Caudoviricetes</taxon>
    </lineage>
</organism>
<reference evidence="1" key="1">
    <citation type="submission" date="2024-03" db="EMBL/GenBank/DDBJ databases">
        <title>Diverse circular DNA viruses in blood, oral, and fecal samples of captive lemurs.</title>
        <authorList>
            <person name="Paietta E.N."/>
            <person name="Kraberger S."/>
            <person name="Lund M.C."/>
            <person name="Custer J.M."/>
            <person name="Vargas K.M."/>
            <person name="Ehmke E.E."/>
            <person name="Yoder A.D."/>
            <person name="Varsani A."/>
        </authorList>
    </citation>
    <scope>NUCLEOTIDE SEQUENCE</scope>
    <source>
        <strain evidence="1">Duke_24SF_91</strain>
    </source>
</reference>
<dbReference type="EMBL" id="PP511597">
    <property type="protein sequence ID" value="XCD05782.1"/>
    <property type="molecule type" value="Genomic_DNA"/>
</dbReference>
<protein>
    <submittedName>
        <fullName evidence="1">Uncharacterized protein</fullName>
    </submittedName>
</protein>
<evidence type="ECO:0000313" key="1">
    <source>
        <dbReference type="EMBL" id="XCD05782.1"/>
    </source>
</evidence>
<name>A0AAU8B0N1_9CAUD</name>
<proteinExistence type="predicted"/>
<accession>A0AAU8B0N1</accession>